<dbReference type="AlphaFoldDB" id="A0A1H3AK20"/>
<evidence type="ECO:0000313" key="2">
    <source>
        <dbReference type="Proteomes" id="UP000198828"/>
    </source>
</evidence>
<evidence type="ECO:0000313" key="1">
    <source>
        <dbReference type="EMBL" id="SDX29169.1"/>
    </source>
</evidence>
<dbReference type="OrthoDB" id="1707833at2"/>
<name>A0A1H3AK20_9FIRM</name>
<proteinExistence type="predicted"/>
<reference evidence="1 2" key="1">
    <citation type="submission" date="2016-10" db="EMBL/GenBank/DDBJ databases">
        <authorList>
            <person name="de Groot N.N."/>
        </authorList>
    </citation>
    <scope>NUCLEOTIDE SEQUENCE [LARGE SCALE GENOMIC DNA]</scope>
    <source>
        <strain evidence="1 2">DSM 23310</strain>
    </source>
</reference>
<dbReference type="Proteomes" id="UP000198828">
    <property type="component" value="Unassembled WGS sequence"/>
</dbReference>
<dbReference type="RefSeq" id="WP_093753355.1">
    <property type="nucleotide sequence ID" value="NZ_BSYN01000018.1"/>
</dbReference>
<gene>
    <name evidence="1" type="ORF">SAMN05660923_02036</name>
</gene>
<keyword evidence="2" id="KW-1185">Reference proteome</keyword>
<sequence length="98" mass="11387">MFLHIGNNINVPIKNIVAILNEDALDILKVNSKRIYMENVKNEGSVKNDNVKNKRSYIIVCPNDYNRGKKDDKECIIYLSNISSTTLLKRCEEKTDWR</sequence>
<dbReference type="EMBL" id="FNNG01000009">
    <property type="protein sequence ID" value="SDX29169.1"/>
    <property type="molecule type" value="Genomic_DNA"/>
</dbReference>
<organism evidence="1 2">
    <name type="scientific">Tepidimicrobium xylanilyticum</name>
    <dbReference type="NCBI Taxonomy" id="1123352"/>
    <lineage>
        <taxon>Bacteria</taxon>
        <taxon>Bacillati</taxon>
        <taxon>Bacillota</taxon>
        <taxon>Tissierellia</taxon>
        <taxon>Tissierellales</taxon>
        <taxon>Tepidimicrobiaceae</taxon>
        <taxon>Tepidimicrobium</taxon>
    </lineage>
</organism>
<evidence type="ECO:0008006" key="3">
    <source>
        <dbReference type="Google" id="ProtNLM"/>
    </source>
</evidence>
<protein>
    <recommendedName>
        <fullName evidence="3">DUF370 domain-containing protein</fullName>
    </recommendedName>
</protein>
<accession>A0A1H3AK20</accession>